<gene>
    <name evidence="1" type="ORF">GCM10008936_08470</name>
</gene>
<proteinExistence type="predicted"/>
<protein>
    <recommendedName>
        <fullName evidence="3">Transposase</fullName>
    </recommendedName>
</protein>
<organism evidence="1 2">
    <name type="scientific">Alkalibacterium indicireducens</name>
    <dbReference type="NCBI Taxonomy" id="398758"/>
    <lineage>
        <taxon>Bacteria</taxon>
        <taxon>Bacillati</taxon>
        <taxon>Bacillota</taxon>
        <taxon>Bacilli</taxon>
        <taxon>Lactobacillales</taxon>
        <taxon>Carnobacteriaceae</taxon>
        <taxon>Alkalibacterium</taxon>
    </lineage>
</organism>
<dbReference type="Proteomes" id="UP001410648">
    <property type="component" value="Unassembled WGS sequence"/>
</dbReference>
<accession>A0ABN1ANZ0</accession>
<evidence type="ECO:0000313" key="2">
    <source>
        <dbReference type="Proteomes" id="UP001410648"/>
    </source>
</evidence>
<keyword evidence="2" id="KW-1185">Reference proteome</keyword>
<evidence type="ECO:0008006" key="3">
    <source>
        <dbReference type="Google" id="ProtNLM"/>
    </source>
</evidence>
<dbReference type="EMBL" id="BAAADA010000072">
    <property type="protein sequence ID" value="GAA0480988.1"/>
    <property type="molecule type" value="Genomic_DNA"/>
</dbReference>
<evidence type="ECO:0000313" key="1">
    <source>
        <dbReference type="EMBL" id="GAA0480988.1"/>
    </source>
</evidence>
<sequence>MSYTHLTMEEFGWIETYLTLDLYAPQIADKLGRTKTRNKNSLFTLLNIS</sequence>
<name>A0ABN1ANZ0_9LACT</name>
<reference evidence="1 2" key="1">
    <citation type="journal article" date="2019" name="Int. J. Syst. Evol. Microbiol.">
        <title>The Global Catalogue of Microorganisms (GCM) 10K type strain sequencing project: providing services to taxonomists for standard genome sequencing and annotation.</title>
        <authorList>
            <consortium name="The Broad Institute Genomics Platform"/>
            <consortium name="The Broad Institute Genome Sequencing Center for Infectious Disease"/>
            <person name="Wu L."/>
            <person name="Ma J."/>
        </authorList>
    </citation>
    <scope>NUCLEOTIDE SEQUENCE [LARGE SCALE GENOMIC DNA]</scope>
    <source>
        <strain evidence="1 2">JCM 14232</strain>
    </source>
</reference>
<comment type="caution">
    <text evidence="1">The sequence shown here is derived from an EMBL/GenBank/DDBJ whole genome shotgun (WGS) entry which is preliminary data.</text>
</comment>